<dbReference type="AlphaFoldDB" id="A0A1I1MYI1"/>
<gene>
    <name evidence="6" type="primary">rbsD</name>
    <name evidence="7" type="ORF">SAMN04488094_110108</name>
</gene>
<name>A0A1I1MYI1_9RHOB</name>
<dbReference type="Pfam" id="PF05025">
    <property type="entry name" value="RbsD_FucU"/>
    <property type="match status" value="1"/>
</dbReference>
<evidence type="ECO:0000256" key="3">
    <source>
        <dbReference type="ARBA" id="ARBA00022490"/>
    </source>
</evidence>
<comment type="subunit">
    <text evidence="6">Homodecamer.</text>
</comment>
<dbReference type="EMBL" id="FOLG01000010">
    <property type="protein sequence ID" value="SFC86620.1"/>
    <property type="molecule type" value="Genomic_DNA"/>
</dbReference>
<evidence type="ECO:0000256" key="6">
    <source>
        <dbReference type="HAMAP-Rule" id="MF_01661"/>
    </source>
</evidence>
<comment type="function">
    <text evidence="6">Catalyzes the interconversion of beta-pyran and beta-furan forms of D-ribose.</text>
</comment>
<dbReference type="GO" id="GO:0019303">
    <property type="term" value="P:D-ribose catabolic process"/>
    <property type="evidence" value="ECO:0007669"/>
    <property type="project" value="UniProtKB-UniRule"/>
</dbReference>
<evidence type="ECO:0000256" key="5">
    <source>
        <dbReference type="ARBA" id="ARBA00023277"/>
    </source>
</evidence>
<evidence type="ECO:0000256" key="1">
    <source>
        <dbReference type="ARBA" id="ARBA00000223"/>
    </source>
</evidence>
<dbReference type="Proteomes" id="UP000198728">
    <property type="component" value="Unassembled WGS sequence"/>
</dbReference>
<dbReference type="InterPro" id="IPR023750">
    <property type="entry name" value="RbsD-like_sf"/>
</dbReference>
<keyword evidence="5 6" id="KW-0119">Carbohydrate metabolism</keyword>
<dbReference type="PANTHER" id="PTHR37831:SF1">
    <property type="entry name" value="D-RIBOSE PYRANASE"/>
    <property type="match status" value="1"/>
</dbReference>
<organism evidence="7 8">
    <name type="scientific">Tropicimonas isoalkanivorans</name>
    <dbReference type="NCBI Taxonomy" id="441112"/>
    <lineage>
        <taxon>Bacteria</taxon>
        <taxon>Pseudomonadati</taxon>
        <taxon>Pseudomonadota</taxon>
        <taxon>Alphaproteobacteria</taxon>
        <taxon>Rhodobacterales</taxon>
        <taxon>Roseobacteraceae</taxon>
        <taxon>Tropicimonas</taxon>
    </lineage>
</organism>
<sequence>MKRIGLLNRHLSALTSSLGHMDEIVLADAGLPMPDGVPVIDLAIVPGLPRFMDVLAALRLELVVEGAVWAEEASPDLAASLASEMDAWTEMTGKPIATQMLCHEAFKARTAKARAIIRTGEVTPYANVILISGVAF</sequence>
<protein>
    <recommendedName>
        <fullName evidence="2 6">D-ribose pyranase</fullName>
        <ecNumber evidence="2 6">5.4.99.62</ecNumber>
    </recommendedName>
</protein>
<feature type="active site" description="Proton donor" evidence="6">
    <location>
        <position position="20"/>
    </location>
</feature>
<dbReference type="Gene3D" id="3.40.1650.10">
    <property type="entry name" value="RbsD-like domain"/>
    <property type="match status" value="1"/>
</dbReference>
<dbReference type="GO" id="GO:0005829">
    <property type="term" value="C:cytosol"/>
    <property type="evidence" value="ECO:0007669"/>
    <property type="project" value="TreeGrafter"/>
</dbReference>
<evidence type="ECO:0000256" key="4">
    <source>
        <dbReference type="ARBA" id="ARBA00023235"/>
    </source>
</evidence>
<dbReference type="PANTHER" id="PTHR37831">
    <property type="entry name" value="D-RIBOSE PYRANASE"/>
    <property type="match status" value="1"/>
</dbReference>
<dbReference type="GO" id="GO:0062193">
    <property type="term" value="F:D-ribose pyranase activity"/>
    <property type="evidence" value="ECO:0007669"/>
    <property type="project" value="UniProtKB-EC"/>
</dbReference>
<feature type="binding site" evidence="6">
    <location>
        <begin position="125"/>
        <end position="127"/>
    </location>
    <ligand>
        <name>substrate</name>
    </ligand>
</feature>
<dbReference type="GO" id="GO:0016872">
    <property type="term" value="F:intramolecular lyase activity"/>
    <property type="evidence" value="ECO:0007669"/>
    <property type="project" value="UniProtKB-UniRule"/>
</dbReference>
<accession>A0A1I1MYI1</accession>
<proteinExistence type="inferred from homology"/>
<reference evidence="7 8" key="1">
    <citation type="submission" date="2016-10" db="EMBL/GenBank/DDBJ databases">
        <authorList>
            <person name="de Groot N.N."/>
        </authorList>
    </citation>
    <scope>NUCLEOTIDE SEQUENCE [LARGE SCALE GENOMIC DNA]</scope>
    <source>
        <strain evidence="7 8">DSM 19548</strain>
    </source>
</reference>
<keyword evidence="8" id="KW-1185">Reference proteome</keyword>
<dbReference type="STRING" id="441112.SAMN04488094_110108"/>
<dbReference type="GO" id="GO:0048029">
    <property type="term" value="F:monosaccharide binding"/>
    <property type="evidence" value="ECO:0007669"/>
    <property type="project" value="InterPro"/>
</dbReference>
<dbReference type="UniPathway" id="UPA00916">
    <property type="reaction ID" value="UER00888"/>
</dbReference>
<evidence type="ECO:0000313" key="8">
    <source>
        <dbReference type="Proteomes" id="UP000198728"/>
    </source>
</evidence>
<dbReference type="EC" id="5.4.99.62" evidence="2 6"/>
<dbReference type="OrthoDB" id="9805009at2"/>
<keyword evidence="3 6" id="KW-0963">Cytoplasm</keyword>
<dbReference type="InterPro" id="IPR023064">
    <property type="entry name" value="D-ribose_pyranase"/>
</dbReference>
<comment type="pathway">
    <text evidence="6">Carbohydrate metabolism; D-ribose degradation; D-ribose 5-phosphate from beta-D-ribopyranose: step 1/2.</text>
</comment>
<evidence type="ECO:0000256" key="2">
    <source>
        <dbReference type="ARBA" id="ARBA00012862"/>
    </source>
</evidence>
<dbReference type="NCBIfam" id="NF008761">
    <property type="entry name" value="PRK11797.1"/>
    <property type="match status" value="1"/>
</dbReference>
<comment type="catalytic activity">
    <reaction evidence="1 6">
        <text>beta-D-ribopyranose = beta-D-ribofuranose</text>
        <dbReference type="Rhea" id="RHEA:25432"/>
        <dbReference type="ChEBI" id="CHEBI:27476"/>
        <dbReference type="ChEBI" id="CHEBI:47002"/>
        <dbReference type="EC" id="5.4.99.62"/>
    </reaction>
</comment>
<dbReference type="InterPro" id="IPR007721">
    <property type="entry name" value="RbsD_FucU"/>
</dbReference>
<evidence type="ECO:0000313" key="7">
    <source>
        <dbReference type="EMBL" id="SFC86620.1"/>
    </source>
</evidence>
<dbReference type="HAMAP" id="MF_01661">
    <property type="entry name" value="D_rib_pyranase"/>
    <property type="match status" value="1"/>
</dbReference>
<comment type="similarity">
    <text evidence="6">Belongs to the RbsD / FucU family. RbsD subfamily.</text>
</comment>
<keyword evidence="4 6" id="KW-0413">Isomerase</keyword>
<dbReference type="SUPFAM" id="SSF102546">
    <property type="entry name" value="RbsD-like"/>
    <property type="match status" value="1"/>
</dbReference>
<dbReference type="RefSeq" id="WP_093361687.1">
    <property type="nucleotide sequence ID" value="NZ_FOLG01000010.1"/>
</dbReference>
<comment type="subcellular location">
    <subcellularLocation>
        <location evidence="6">Cytoplasm</location>
    </subcellularLocation>
</comment>
<feature type="binding site" evidence="6">
    <location>
        <position position="28"/>
    </location>
    <ligand>
        <name>substrate</name>
    </ligand>
</feature>
<feature type="binding site" evidence="6">
    <location>
        <position position="103"/>
    </location>
    <ligand>
        <name>substrate</name>
    </ligand>
</feature>